<evidence type="ECO:0000259" key="7">
    <source>
        <dbReference type="Pfam" id="PF09335"/>
    </source>
</evidence>
<dbReference type="AlphaFoldDB" id="A0A1T4WD38"/>
<keyword evidence="9" id="KW-1185">Reference proteome</keyword>
<dbReference type="RefSeq" id="WP_078783405.1">
    <property type="nucleotide sequence ID" value="NZ_CAKVQS010000009.1"/>
</dbReference>
<dbReference type="Pfam" id="PF09335">
    <property type="entry name" value="VTT_dom"/>
    <property type="match status" value="1"/>
</dbReference>
<evidence type="ECO:0000256" key="4">
    <source>
        <dbReference type="ARBA" id="ARBA00022989"/>
    </source>
</evidence>
<feature type="domain" description="VTT" evidence="7">
    <location>
        <begin position="80"/>
        <end position="199"/>
    </location>
</feature>
<evidence type="ECO:0000313" key="9">
    <source>
        <dbReference type="Proteomes" id="UP000190286"/>
    </source>
</evidence>
<comment type="similarity">
    <text evidence="6">Belongs to the TVP38/TMEM64 family.</text>
</comment>
<dbReference type="STRING" id="745368.SAMN02745178_00385"/>
<dbReference type="GO" id="GO:0005886">
    <property type="term" value="C:plasma membrane"/>
    <property type="evidence" value="ECO:0007669"/>
    <property type="project" value="UniProtKB-SubCell"/>
</dbReference>
<dbReference type="PANTHER" id="PTHR12677">
    <property type="entry name" value="GOLGI APPARATUS MEMBRANE PROTEIN TVP38-RELATED"/>
    <property type="match status" value="1"/>
</dbReference>
<dbReference type="Proteomes" id="UP000190286">
    <property type="component" value="Unassembled WGS sequence"/>
</dbReference>
<name>A0A1T4WD38_9FIRM</name>
<dbReference type="InterPro" id="IPR032816">
    <property type="entry name" value="VTT_dom"/>
</dbReference>
<evidence type="ECO:0000313" key="8">
    <source>
        <dbReference type="EMBL" id="SKA75226.1"/>
    </source>
</evidence>
<dbReference type="InterPro" id="IPR015414">
    <property type="entry name" value="TMEM64"/>
</dbReference>
<feature type="transmembrane region" description="Helical" evidence="6">
    <location>
        <begin position="179"/>
        <end position="200"/>
    </location>
</feature>
<protein>
    <recommendedName>
        <fullName evidence="6">TVP38/TMEM64 family membrane protein</fullName>
    </recommendedName>
</protein>
<keyword evidence="2 6" id="KW-1003">Cell membrane</keyword>
<dbReference type="GeneID" id="93336880"/>
<organism evidence="8 9">
    <name type="scientific">Gemmiger formicilis</name>
    <dbReference type="NCBI Taxonomy" id="745368"/>
    <lineage>
        <taxon>Bacteria</taxon>
        <taxon>Bacillati</taxon>
        <taxon>Bacillota</taxon>
        <taxon>Clostridia</taxon>
        <taxon>Eubacteriales</taxon>
        <taxon>Gemmiger</taxon>
    </lineage>
</organism>
<evidence type="ECO:0000256" key="2">
    <source>
        <dbReference type="ARBA" id="ARBA00022475"/>
    </source>
</evidence>
<keyword evidence="4 6" id="KW-1133">Transmembrane helix</keyword>
<dbReference type="OrthoDB" id="1644225at2"/>
<evidence type="ECO:0000256" key="3">
    <source>
        <dbReference type="ARBA" id="ARBA00022692"/>
    </source>
</evidence>
<keyword evidence="5 6" id="KW-0472">Membrane</keyword>
<feature type="transmembrane region" description="Helical" evidence="6">
    <location>
        <begin position="206"/>
        <end position="225"/>
    </location>
</feature>
<evidence type="ECO:0000256" key="1">
    <source>
        <dbReference type="ARBA" id="ARBA00004651"/>
    </source>
</evidence>
<keyword evidence="3 6" id="KW-0812">Transmembrane</keyword>
<evidence type="ECO:0000256" key="5">
    <source>
        <dbReference type="ARBA" id="ARBA00023136"/>
    </source>
</evidence>
<feature type="transmembrane region" description="Helical" evidence="6">
    <location>
        <begin position="148"/>
        <end position="167"/>
    </location>
</feature>
<proteinExistence type="inferred from homology"/>
<feature type="transmembrane region" description="Helical" evidence="6">
    <location>
        <begin position="12"/>
        <end position="36"/>
    </location>
</feature>
<feature type="transmembrane region" description="Helical" evidence="6">
    <location>
        <begin position="96"/>
        <end position="117"/>
    </location>
</feature>
<dbReference type="EMBL" id="FUYF01000002">
    <property type="protein sequence ID" value="SKA75226.1"/>
    <property type="molecule type" value="Genomic_DNA"/>
</dbReference>
<dbReference type="PANTHER" id="PTHR12677:SF59">
    <property type="entry name" value="GOLGI APPARATUS MEMBRANE PROTEIN TVP38-RELATED"/>
    <property type="match status" value="1"/>
</dbReference>
<accession>A0A1T4WD38</accession>
<evidence type="ECO:0000256" key="6">
    <source>
        <dbReference type="RuleBase" id="RU366058"/>
    </source>
</evidence>
<comment type="subcellular location">
    <subcellularLocation>
        <location evidence="1 6">Cell membrane</location>
        <topology evidence="1 6">Multi-pass membrane protein</topology>
    </subcellularLocation>
</comment>
<reference evidence="8 9" key="1">
    <citation type="submission" date="2017-02" db="EMBL/GenBank/DDBJ databases">
        <authorList>
            <person name="Peterson S.W."/>
        </authorList>
    </citation>
    <scope>NUCLEOTIDE SEQUENCE [LARGE SCALE GENOMIC DNA]</scope>
    <source>
        <strain evidence="8 9">ATCC 27749</strain>
    </source>
</reference>
<sequence>MSEHANKREKRLAMLVVAAVVLFTVLLIVETFRLLLPGLWSAFSAGDEQALSEYLASQGRLRSFLTLWFLAVVQVLSLVIPAMPVQLAAGLAYGPWMGFLTSFSASAVANMSVYLIARRLVPVIRRLVADTPKAAKLLDSVRSSKDPWFYTILAFITPGLPNGIIPYAAANAGMRPKQFLAAIFISLPFPTLLTCAAGSFMLEGNWLFTVLTGIVLFSFVGILFFNRTKFIAWAHEVKNRHTQKAGA</sequence>
<gene>
    <name evidence="8" type="ORF">SAMN02745178_00385</name>
</gene>
<feature type="transmembrane region" description="Helical" evidence="6">
    <location>
        <begin position="65"/>
        <end position="84"/>
    </location>
</feature>